<sequence>MGGHPVTGRRGLSLGRLALFSLGAAVAVLALSVVLLNVLRPSPPIALLIVAAGLVGAVAAMGVVSHRMVGRATAGQDDDDRDDPTH</sequence>
<organism evidence="2 3">
    <name type="scientific">Tsukamurella pseudospumae</name>
    <dbReference type="NCBI Taxonomy" id="239498"/>
    <lineage>
        <taxon>Bacteria</taxon>
        <taxon>Bacillati</taxon>
        <taxon>Actinomycetota</taxon>
        <taxon>Actinomycetes</taxon>
        <taxon>Mycobacteriales</taxon>
        <taxon>Tsukamurellaceae</taxon>
        <taxon>Tsukamurella</taxon>
    </lineage>
</organism>
<name>A0A137ZTX9_9ACTN</name>
<keyword evidence="1" id="KW-0812">Transmembrane</keyword>
<evidence type="ECO:0000313" key="2">
    <source>
        <dbReference type="EMBL" id="KXP01637.1"/>
    </source>
</evidence>
<keyword evidence="1" id="KW-0472">Membrane</keyword>
<feature type="transmembrane region" description="Helical" evidence="1">
    <location>
        <begin position="45"/>
        <end position="64"/>
    </location>
</feature>
<gene>
    <name evidence="2" type="ORF">AXK61_01400</name>
</gene>
<keyword evidence="3" id="KW-1185">Reference proteome</keyword>
<proteinExistence type="predicted"/>
<feature type="transmembrane region" description="Helical" evidence="1">
    <location>
        <begin position="17"/>
        <end position="39"/>
    </location>
</feature>
<evidence type="ECO:0000313" key="3">
    <source>
        <dbReference type="Proteomes" id="UP000070409"/>
    </source>
</evidence>
<keyword evidence="1" id="KW-1133">Transmembrane helix</keyword>
<evidence type="ECO:0000256" key="1">
    <source>
        <dbReference type="SAM" id="Phobius"/>
    </source>
</evidence>
<dbReference type="EMBL" id="LSRE01000001">
    <property type="protein sequence ID" value="KXP01637.1"/>
    <property type="molecule type" value="Genomic_DNA"/>
</dbReference>
<comment type="caution">
    <text evidence="2">The sequence shown here is derived from an EMBL/GenBank/DDBJ whole genome shotgun (WGS) entry which is preliminary data.</text>
</comment>
<protein>
    <submittedName>
        <fullName evidence="2">Uncharacterized protein</fullName>
    </submittedName>
</protein>
<reference evidence="2 3" key="1">
    <citation type="submission" date="2016-02" db="EMBL/GenBank/DDBJ databases">
        <authorList>
            <person name="Teng J.L."/>
            <person name="Tang Y."/>
            <person name="Huang Y."/>
            <person name="Guo F."/>
            <person name="Wei W."/>
            <person name="Chen J.H."/>
            <person name="Wong S.Y."/>
            <person name="Lau S.K."/>
            <person name="Woo P.C."/>
        </authorList>
    </citation>
    <scope>NUCLEOTIDE SEQUENCE [LARGE SCALE GENOMIC DNA]</scope>
    <source>
        <strain evidence="2 3">JCM 13375</strain>
    </source>
</reference>
<accession>A0A137ZTX9</accession>
<dbReference type="Proteomes" id="UP000070409">
    <property type="component" value="Unassembled WGS sequence"/>
</dbReference>